<dbReference type="EMBL" id="JAULSW010000002">
    <property type="protein sequence ID" value="KAK3389847.1"/>
    <property type="molecule type" value="Genomic_DNA"/>
</dbReference>
<organism evidence="1 2">
    <name type="scientific">Podospora didyma</name>
    <dbReference type="NCBI Taxonomy" id="330526"/>
    <lineage>
        <taxon>Eukaryota</taxon>
        <taxon>Fungi</taxon>
        <taxon>Dikarya</taxon>
        <taxon>Ascomycota</taxon>
        <taxon>Pezizomycotina</taxon>
        <taxon>Sordariomycetes</taxon>
        <taxon>Sordariomycetidae</taxon>
        <taxon>Sordariales</taxon>
        <taxon>Podosporaceae</taxon>
        <taxon>Podospora</taxon>
    </lineage>
</organism>
<protein>
    <submittedName>
        <fullName evidence="1">Uncharacterized protein</fullName>
    </submittedName>
</protein>
<evidence type="ECO:0000313" key="2">
    <source>
        <dbReference type="Proteomes" id="UP001285441"/>
    </source>
</evidence>
<reference evidence="1" key="2">
    <citation type="submission" date="2023-06" db="EMBL/GenBank/DDBJ databases">
        <authorList>
            <consortium name="Lawrence Berkeley National Laboratory"/>
            <person name="Haridas S."/>
            <person name="Hensen N."/>
            <person name="Bonometti L."/>
            <person name="Westerberg I."/>
            <person name="Brannstrom I.O."/>
            <person name="Guillou S."/>
            <person name="Cros-Aarteil S."/>
            <person name="Calhoun S."/>
            <person name="Kuo A."/>
            <person name="Mondo S."/>
            <person name="Pangilinan J."/>
            <person name="Riley R."/>
            <person name="LaButti K."/>
            <person name="Andreopoulos B."/>
            <person name="Lipzen A."/>
            <person name="Chen C."/>
            <person name="Yanf M."/>
            <person name="Daum C."/>
            <person name="Ng V."/>
            <person name="Clum A."/>
            <person name="Steindorff A."/>
            <person name="Ohm R."/>
            <person name="Martin F."/>
            <person name="Silar P."/>
            <person name="Natvig D."/>
            <person name="Lalanne C."/>
            <person name="Gautier V."/>
            <person name="Ament-velasquez S.L."/>
            <person name="Kruys A."/>
            <person name="Hutchinson M.I."/>
            <person name="Powell A.J."/>
            <person name="Barry K."/>
            <person name="Miller A.N."/>
            <person name="Grigoriev I.V."/>
            <person name="Debuchy R."/>
            <person name="Gladieux P."/>
            <person name="Thoren M.H."/>
            <person name="Johannesson H."/>
        </authorList>
    </citation>
    <scope>NUCLEOTIDE SEQUENCE</scope>
    <source>
        <strain evidence="1">CBS 232.78</strain>
    </source>
</reference>
<accession>A0AAE0NY18</accession>
<reference evidence="1" key="1">
    <citation type="journal article" date="2023" name="Mol. Phylogenet. Evol.">
        <title>Genome-scale phylogeny and comparative genomics of the fungal order Sordariales.</title>
        <authorList>
            <person name="Hensen N."/>
            <person name="Bonometti L."/>
            <person name="Westerberg I."/>
            <person name="Brannstrom I.O."/>
            <person name="Guillou S."/>
            <person name="Cros-Aarteil S."/>
            <person name="Calhoun S."/>
            <person name="Haridas S."/>
            <person name="Kuo A."/>
            <person name="Mondo S."/>
            <person name="Pangilinan J."/>
            <person name="Riley R."/>
            <person name="LaButti K."/>
            <person name="Andreopoulos B."/>
            <person name="Lipzen A."/>
            <person name="Chen C."/>
            <person name="Yan M."/>
            <person name="Daum C."/>
            <person name="Ng V."/>
            <person name="Clum A."/>
            <person name="Steindorff A."/>
            <person name="Ohm R.A."/>
            <person name="Martin F."/>
            <person name="Silar P."/>
            <person name="Natvig D.O."/>
            <person name="Lalanne C."/>
            <person name="Gautier V."/>
            <person name="Ament-Velasquez S.L."/>
            <person name="Kruys A."/>
            <person name="Hutchinson M.I."/>
            <person name="Powell A.J."/>
            <person name="Barry K."/>
            <person name="Miller A.N."/>
            <person name="Grigoriev I.V."/>
            <person name="Debuchy R."/>
            <person name="Gladieux P."/>
            <person name="Hiltunen Thoren M."/>
            <person name="Johannesson H."/>
        </authorList>
    </citation>
    <scope>NUCLEOTIDE SEQUENCE</scope>
    <source>
        <strain evidence="1">CBS 232.78</strain>
    </source>
</reference>
<dbReference type="Proteomes" id="UP001285441">
    <property type="component" value="Unassembled WGS sequence"/>
</dbReference>
<gene>
    <name evidence="1" type="ORF">B0H63DRAFT_446007</name>
</gene>
<dbReference type="AlphaFoldDB" id="A0AAE0NY18"/>
<proteinExistence type="predicted"/>
<sequence length="310" mass="32240">MALLGTPLVQGAAFLTCDRNSIIEYFSCQSPVPEACAAGVADQVTAFCNSYLSIEPVTVYTTATAVVITETVSETAETDATATELTTTTTTAISTSFGLEAKWTTLTATVTAEVSTTQVTVVPRAEASSCVDLTKKNLTKKHPAAKLSSACSCLDVEPTTVFLGSSAPASTETATETVFVTKVVSKTSVVTEVSKSVVETTQTSVFTATVTETANPQIDICSVSYRAMGNGQGNTVQFYPATGQLDCCRRCQEKTNCLAGAYSAGSCQLLVKLIRLPGAQTTDQCPLGVEDYNFGAPVATGNVFAGPCAL</sequence>
<evidence type="ECO:0000313" key="1">
    <source>
        <dbReference type="EMBL" id="KAK3389847.1"/>
    </source>
</evidence>
<comment type="caution">
    <text evidence="1">The sequence shown here is derived from an EMBL/GenBank/DDBJ whole genome shotgun (WGS) entry which is preliminary data.</text>
</comment>
<keyword evidence="2" id="KW-1185">Reference proteome</keyword>
<name>A0AAE0NY18_9PEZI</name>